<dbReference type="InterPro" id="IPR039422">
    <property type="entry name" value="MarR/SlyA-like"/>
</dbReference>
<dbReference type="Proteomes" id="UP000536604">
    <property type="component" value="Unassembled WGS sequence"/>
</dbReference>
<protein>
    <submittedName>
        <fullName evidence="2">DNA-binding MarR family transcriptional regulator</fullName>
    </submittedName>
</protein>
<keyword evidence="3" id="KW-1185">Reference proteome</keyword>
<organism evidence="2 3">
    <name type="scientific">Nocardiopsis algeriensis</name>
    <dbReference type="NCBI Taxonomy" id="1478215"/>
    <lineage>
        <taxon>Bacteria</taxon>
        <taxon>Bacillati</taxon>
        <taxon>Actinomycetota</taxon>
        <taxon>Actinomycetes</taxon>
        <taxon>Streptosporangiales</taxon>
        <taxon>Nocardiopsidaceae</taxon>
        <taxon>Nocardiopsis</taxon>
    </lineage>
</organism>
<dbReference type="SUPFAM" id="SSF46785">
    <property type="entry name" value="Winged helix' DNA-binding domain"/>
    <property type="match status" value="1"/>
</dbReference>
<evidence type="ECO:0000259" key="1">
    <source>
        <dbReference type="PROSITE" id="PS50995"/>
    </source>
</evidence>
<reference evidence="2 3" key="1">
    <citation type="submission" date="2020-08" db="EMBL/GenBank/DDBJ databases">
        <title>Genomic Encyclopedia of Type Strains, Phase III (KMG-III): the genomes of soil and plant-associated and newly described type strains.</title>
        <authorList>
            <person name="Whitman W."/>
        </authorList>
    </citation>
    <scope>NUCLEOTIDE SEQUENCE [LARGE SCALE GENOMIC DNA]</scope>
    <source>
        <strain evidence="2 3">CECT 8712</strain>
    </source>
</reference>
<sequence>MPSPDRAPAELLTGTALTVFRLNGQFLSASEELAREAGLTAARWQVLGSVTTEPLSVSAIARGLGTSRQSVQRIADLLVGQGLAEYRPNPAHHRAKLLAPTEEGRTALRRITPSHRRLADALLAELGPEEAREALETLHRLSAAMDRIGGAGP</sequence>
<dbReference type="InterPro" id="IPR036390">
    <property type="entry name" value="WH_DNA-bd_sf"/>
</dbReference>
<keyword evidence="2" id="KW-0238">DNA-binding</keyword>
<dbReference type="GO" id="GO:0006950">
    <property type="term" value="P:response to stress"/>
    <property type="evidence" value="ECO:0007669"/>
    <property type="project" value="TreeGrafter"/>
</dbReference>
<dbReference type="PANTHER" id="PTHR33164">
    <property type="entry name" value="TRANSCRIPTIONAL REGULATOR, MARR FAMILY"/>
    <property type="match status" value="1"/>
</dbReference>
<dbReference type="Pfam" id="PF12802">
    <property type="entry name" value="MarR_2"/>
    <property type="match status" value="1"/>
</dbReference>
<dbReference type="Gene3D" id="1.10.10.10">
    <property type="entry name" value="Winged helix-like DNA-binding domain superfamily/Winged helix DNA-binding domain"/>
    <property type="match status" value="1"/>
</dbReference>
<evidence type="ECO:0000313" key="2">
    <source>
        <dbReference type="EMBL" id="MBB6118670.1"/>
    </source>
</evidence>
<comment type="caution">
    <text evidence="2">The sequence shown here is derived from an EMBL/GenBank/DDBJ whole genome shotgun (WGS) entry which is preliminary data.</text>
</comment>
<evidence type="ECO:0000313" key="3">
    <source>
        <dbReference type="Proteomes" id="UP000536604"/>
    </source>
</evidence>
<feature type="domain" description="HTH marR-type" evidence="1">
    <location>
        <begin position="8"/>
        <end position="143"/>
    </location>
</feature>
<dbReference type="GO" id="GO:0003677">
    <property type="term" value="F:DNA binding"/>
    <property type="evidence" value="ECO:0007669"/>
    <property type="project" value="UniProtKB-KW"/>
</dbReference>
<proteinExistence type="predicted"/>
<dbReference type="InterPro" id="IPR036388">
    <property type="entry name" value="WH-like_DNA-bd_sf"/>
</dbReference>
<gene>
    <name evidence="2" type="ORF">FHS13_000602</name>
</gene>
<dbReference type="GO" id="GO:0003700">
    <property type="term" value="F:DNA-binding transcription factor activity"/>
    <property type="evidence" value="ECO:0007669"/>
    <property type="project" value="InterPro"/>
</dbReference>
<dbReference type="PROSITE" id="PS50995">
    <property type="entry name" value="HTH_MARR_2"/>
    <property type="match status" value="1"/>
</dbReference>
<name>A0A841IKJ8_9ACTN</name>
<dbReference type="InterPro" id="IPR000835">
    <property type="entry name" value="HTH_MarR-typ"/>
</dbReference>
<dbReference type="EMBL" id="JACHJO010000002">
    <property type="protein sequence ID" value="MBB6118670.1"/>
    <property type="molecule type" value="Genomic_DNA"/>
</dbReference>
<dbReference type="PANTHER" id="PTHR33164:SF43">
    <property type="entry name" value="HTH-TYPE TRANSCRIPTIONAL REPRESSOR YETL"/>
    <property type="match status" value="1"/>
</dbReference>
<dbReference type="AlphaFoldDB" id="A0A841IKJ8"/>
<dbReference type="SMART" id="SM00347">
    <property type="entry name" value="HTH_MARR"/>
    <property type="match status" value="1"/>
</dbReference>
<accession>A0A841IKJ8</accession>